<evidence type="ECO:0000259" key="6">
    <source>
        <dbReference type="PROSITE" id="PS51123"/>
    </source>
</evidence>
<dbReference type="PRINTS" id="PR01021">
    <property type="entry name" value="OMPADOMAIN"/>
</dbReference>
<dbReference type="SUPFAM" id="SSF103088">
    <property type="entry name" value="OmpA-like"/>
    <property type="match status" value="1"/>
</dbReference>
<evidence type="ECO:0000256" key="3">
    <source>
        <dbReference type="ARBA" id="ARBA00023237"/>
    </source>
</evidence>
<evidence type="ECO:0000256" key="5">
    <source>
        <dbReference type="SAM" id="MobiDB-lite"/>
    </source>
</evidence>
<dbReference type="PROSITE" id="PS51123">
    <property type="entry name" value="OMPA_2"/>
    <property type="match status" value="1"/>
</dbReference>
<dbReference type="OrthoDB" id="9782229at2"/>
<dbReference type="Proteomes" id="UP000094313">
    <property type="component" value="Chromosome"/>
</dbReference>
<keyword evidence="8" id="KW-1185">Reference proteome</keyword>
<dbReference type="RefSeq" id="WP_069380896.1">
    <property type="nucleotide sequence ID" value="NZ_CP017141.1"/>
</dbReference>
<organism evidence="7 8">
    <name type="scientific">Pedobacter steynii</name>
    <dbReference type="NCBI Taxonomy" id="430522"/>
    <lineage>
        <taxon>Bacteria</taxon>
        <taxon>Pseudomonadati</taxon>
        <taxon>Bacteroidota</taxon>
        <taxon>Sphingobacteriia</taxon>
        <taxon>Sphingobacteriales</taxon>
        <taxon>Sphingobacteriaceae</taxon>
        <taxon>Pedobacter</taxon>
    </lineage>
</organism>
<evidence type="ECO:0000256" key="1">
    <source>
        <dbReference type="ARBA" id="ARBA00004442"/>
    </source>
</evidence>
<keyword evidence="2 4" id="KW-0472">Membrane</keyword>
<dbReference type="InterPro" id="IPR036737">
    <property type="entry name" value="OmpA-like_sf"/>
</dbReference>
<gene>
    <name evidence="7" type="ORF">BFS30_19930</name>
</gene>
<dbReference type="Gene3D" id="3.30.1330.60">
    <property type="entry name" value="OmpA-like domain"/>
    <property type="match status" value="1"/>
</dbReference>
<evidence type="ECO:0000313" key="8">
    <source>
        <dbReference type="Proteomes" id="UP000094313"/>
    </source>
</evidence>
<dbReference type="PANTHER" id="PTHR30329">
    <property type="entry name" value="STATOR ELEMENT OF FLAGELLAR MOTOR COMPLEX"/>
    <property type="match status" value="1"/>
</dbReference>
<dbReference type="EMBL" id="CP017141">
    <property type="protein sequence ID" value="AOM79233.1"/>
    <property type="molecule type" value="Genomic_DNA"/>
</dbReference>
<feature type="compositionally biased region" description="Polar residues" evidence="5">
    <location>
        <begin position="107"/>
        <end position="119"/>
    </location>
</feature>
<dbReference type="KEGG" id="psty:BFS30_19930"/>
<dbReference type="CDD" id="cd07185">
    <property type="entry name" value="OmpA_C-like"/>
    <property type="match status" value="1"/>
</dbReference>
<name>A0A1D7QKT8_9SPHI</name>
<dbReference type="InterPro" id="IPR006664">
    <property type="entry name" value="OMP_bac"/>
</dbReference>
<protein>
    <recommendedName>
        <fullName evidence="6">OmpA-like domain-containing protein</fullName>
    </recommendedName>
</protein>
<dbReference type="Pfam" id="PF00691">
    <property type="entry name" value="OmpA"/>
    <property type="match status" value="1"/>
</dbReference>
<feature type="compositionally biased region" description="Basic and acidic residues" evidence="5">
    <location>
        <begin position="42"/>
        <end position="59"/>
    </location>
</feature>
<dbReference type="GO" id="GO:0009279">
    <property type="term" value="C:cell outer membrane"/>
    <property type="evidence" value="ECO:0007669"/>
    <property type="project" value="UniProtKB-SubCell"/>
</dbReference>
<dbReference type="PROSITE" id="PS51257">
    <property type="entry name" value="PROKAR_LIPOPROTEIN"/>
    <property type="match status" value="1"/>
</dbReference>
<feature type="region of interest" description="Disordered" evidence="5">
    <location>
        <begin position="28"/>
        <end position="59"/>
    </location>
</feature>
<proteinExistence type="predicted"/>
<dbReference type="InterPro" id="IPR006665">
    <property type="entry name" value="OmpA-like"/>
</dbReference>
<sequence>MKILRNPTLIVAIGLLTLSMQACKTKKLAAKPAPPVETKAPPVEEKQPEKPPVEEKVTPAPEEKANFNFSNVQFEFNSDVLKTASFEILDQVVREMKKEPSAKLTLNGHSSAEGTPEHNMSLSVDRANSVKSYLVNAGINGANLMIKGHGATSPITSNTTEEGKALNRRVEFKVNP</sequence>
<dbReference type="InterPro" id="IPR050330">
    <property type="entry name" value="Bact_OuterMem_StrucFunc"/>
</dbReference>
<accession>A0A1D7QKT8</accession>
<evidence type="ECO:0000256" key="2">
    <source>
        <dbReference type="ARBA" id="ARBA00023136"/>
    </source>
</evidence>
<evidence type="ECO:0000313" key="7">
    <source>
        <dbReference type="EMBL" id="AOM79233.1"/>
    </source>
</evidence>
<comment type="subcellular location">
    <subcellularLocation>
        <location evidence="1">Cell outer membrane</location>
    </subcellularLocation>
</comment>
<feature type="region of interest" description="Disordered" evidence="5">
    <location>
        <begin position="100"/>
        <end position="119"/>
    </location>
</feature>
<feature type="domain" description="OmpA-like" evidence="6">
    <location>
        <begin position="61"/>
        <end position="176"/>
    </location>
</feature>
<keyword evidence="3" id="KW-0998">Cell outer membrane</keyword>
<dbReference type="AlphaFoldDB" id="A0A1D7QKT8"/>
<evidence type="ECO:0000256" key="4">
    <source>
        <dbReference type="PROSITE-ProRule" id="PRU00473"/>
    </source>
</evidence>
<dbReference type="PANTHER" id="PTHR30329:SF21">
    <property type="entry name" value="LIPOPROTEIN YIAD-RELATED"/>
    <property type="match status" value="1"/>
</dbReference>
<reference evidence="7 8" key="1">
    <citation type="submission" date="2016-08" db="EMBL/GenBank/DDBJ databases">
        <authorList>
            <person name="Seilhamer J.J."/>
        </authorList>
    </citation>
    <scope>NUCLEOTIDE SEQUENCE [LARGE SCALE GENOMIC DNA]</scope>
    <source>
        <strain evidence="7 8">DX4</strain>
    </source>
</reference>